<evidence type="ECO:0000256" key="3">
    <source>
        <dbReference type="SAM" id="MobiDB-lite"/>
    </source>
</evidence>
<evidence type="ECO:0000313" key="5">
    <source>
        <dbReference type="Proteomes" id="UP000032431"/>
    </source>
</evidence>
<dbReference type="Pfam" id="PF03963">
    <property type="entry name" value="FlgD"/>
    <property type="match status" value="1"/>
</dbReference>
<organism evidence="4 5">
    <name type="scientific">[Clostridium] cellulosi</name>
    <dbReference type="NCBI Taxonomy" id="29343"/>
    <lineage>
        <taxon>Bacteria</taxon>
        <taxon>Bacillati</taxon>
        <taxon>Bacillota</taxon>
        <taxon>Clostridia</taxon>
        <taxon>Eubacteriales</taxon>
        <taxon>Oscillospiraceae</taxon>
        <taxon>Oscillospiraceae incertae sedis</taxon>
    </lineage>
</organism>
<evidence type="ECO:0000256" key="1">
    <source>
        <dbReference type="ARBA" id="ARBA00010577"/>
    </source>
</evidence>
<protein>
    <recommendedName>
        <fullName evidence="6">Flagellar hook capping protein</fullName>
    </recommendedName>
</protein>
<accession>A0A078KQS8</accession>
<evidence type="ECO:0000256" key="2">
    <source>
        <dbReference type="ARBA" id="ARBA00022795"/>
    </source>
</evidence>
<dbReference type="STRING" id="29343.CCDG5_0361"/>
<dbReference type="KEGG" id="ccel:CCDG5_0361"/>
<gene>
    <name evidence="4" type="ORF">CCDG5_0361</name>
</gene>
<comment type="similarity">
    <text evidence="1">Belongs to the FlgD family.</text>
</comment>
<dbReference type="Proteomes" id="UP000032431">
    <property type="component" value="Chromosome I"/>
</dbReference>
<dbReference type="EMBL" id="LM995447">
    <property type="protein sequence ID" value="CDZ23500.1"/>
    <property type="molecule type" value="Genomic_DNA"/>
</dbReference>
<dbReference type="InterPro" id="IPR005648">
    <property type="entry name" value="FlgD"/>
</dbReference>
<sequence>MDISSITPPSNATYPSSSSKSTSGSSLDMNDFFKLLAAQLQYQDPLSATSNDQYMAEMAQFSTLQAIQTLLKVENYTMATSIVGKKVSYVSTQSTATGSYSVTTKAGTVDAVDFSGETPKFYVSTTGDDGKVTSSWIDYSAIRMVYSPDVDLNSGSDT</sequence>
<reference evidence="5" key="1">
    <citation type="submission" date="2014-07" db="EMBL/GenBank/DDBJ databases">
        <authorList>
            <person name="Wibberg D."/>
        </authorList>
    </citation>
    <scope>NUCLEOTIDE SEQUENCE [LARGE SCALE GENOMIC DNA]</scope>
    <source>
        <strain evidence="5">DG5</strain>
    </source>
</reference>
<proteinExistence type="inferred from homology"/>
<feature type="compositionally biased region" description="Low complexity" evidence="3">
    <location>
        <begin position="7"/>
        <end position="24"/>
    </location>
</feature>
<evidence type="ECO:0008006" key="6">
    <source>
        <dbReference type="Google" id="ProtNLM"/>
    </source>
</evidence>
<keyword evidence="2" id="KW-1005">Bacterial flagellum biogenesis</keyword>
<dbReference type="GO" id="GO:0044781">
    <property type="term" value="P:bacterial-type flagellum organization"/>
    <property type="evidence" value="ECO:0007669"/>
    <property type="project" value="UniProtKB-KW"/>
</dbReference>
<dbReference type="HOGENOM" id="CLU_047535_1_1_9"/>
<feature type="region of interest" description="Disordered" evidence="3">
    <location>
        <begin position="1"/>
        <end position="24"/>
    </location>
</feature>
<evidence type="ECO:0000313" key="4">
    <source>
        <dbReference type="EMBL" id="CDZ23500.1"/>
    </source>
</evidence>
<dbReference type="PATRIC" id="fig|29343.3.peg.377"/>
<dbReference type="AlphaFoldDB" id="A0A078KQS8"/>
<dbReference type="OrthoDB" id="280334at2"/>
<keyword evidence="5" id="KW-1185">Reference proteome</keyword>
<name>A0A078KQS8_9FIRM</name>